<organism evidence="9">
    <name type="scientific">marine metagenome</name>
    <dbReference type="NCBI Taxonomy" id="408172"/>
    <lineage>
        <taxon>unclassified sequences</taxon>
        <taxon>metagenomes</taxon>
        <taxon>ecological metagenomes</taxon>
    </lineage>
</organism>
<dbReference type="SUPFAM" id="SSF51366">
    <property type="entry name" value="Ribulose-phoshate binding barrel"/>
    <property type="match status" value="1"/>
</dbReference>
<evidence type="ECO:0000256" key="4">
    <source>
        <dbReference type="ARBA" id="ARBA00022605"/>
    </source>
</evidence>
<dbReference type="EMBL" id="UINC01054805">
    <property type="protein sequence ID" value="SVB72952.1"/>
    <property type="molecule type" value="Genomic_DNA"/>
</dbReference>
<comment type="subunit">
    <text evidence="2">Tetramer of two alpha and two beta chains.</text>
</comment>
<dbReference type="AlphaFoldDB" id="A0A382GDK2"/>
<dbReference type="UniPathway" id="UPA00035">
    <property type="reaction ID" value="UER00044"/>
</dbReference>
<dbReference type="PROSITE" id="PS00167">
    <property type="entry name" value="TRP_SYNTHASE_ALPHA"/>
    <property type="match status" value="1"/>
</dbReference>
<keyword evidence="5" id="KW-0822">Tryptophan biosynthesis</keyword>
<dbReference type="Pfam" id="PF00290">
    <property type="entry name" value="Trp_syntA"/>
    <property type="match status" value="1"/>
</dbReference>
<dbReference type="EC" id="4.2.1.20" evidence="3"/>
<keyword evidence="7" id="KW-0456">Lyase</keyword>
<evidence type="ECO:0000256" key="3">
    <source>
        <dbReference type="ARBA" id="ARBA00012043"/>
    </source>
</evidence>
<feature type="non-terminal residue" evidence="9">
    <location>
        <position position="1"/>
    </location>
</feature>
<protein>
    <recommendedName>
        <fullName evidence="3">tryptophan synthase</fullName>
        <ecNumber evidence="3">4.2.1.20</ecNumber>
    </recommendedName>
</protein>
<evidence type="ECO:0000256" key="5">
    <source>
        <dbReference type="ARBA" id="ARBA00022822"/>
    </source>
</evidence>
<gene>
    <name evidence="9" type="ORF">METZ01_LOCUS225806</name>
</gene>
<evidence type="ECO:0000256" key="1">
    <source>
        <dbReference type="ARBA" id="ARBA00004733"/>
    </source>
</evidence>
<dbReference type="GO" id="GO:0004834">
    <property type="term" value="F:tryptophan synthase activity"/>
    <property type="evidence" value="ECO:0007669"/>
    <property type="project" value="UniProtKB-EC"/>
</dbReference>
<evidence type="ECO:0000256" key="6">
    <source>
        <dbReference type="ARBA" id="ARBA00023141"/>
    </source>
</evidence>
<evidence type="ECO:0000256" key="2">
    <source>
        <dbReference type="ARBA" id="ARBA00011270"/>
    </source>
</evidence>
<dbReference type="GO" id="GO:0005829">
    <property type="term" value="C:cytosol"/>
    <property type="evidence" value="ECO:0007669"/>
    <property type="project" value="TreeGrafter"/>
</dbReference>
<dbReference type="PANTHER" id="PTHR43406:SF1">
    <property type="entry name" value="TRYPTOPHAN SYNTHASE ALPHA CHAIN, CHLOROPLASTIC"/>
    <property type="match status" value="1"/>
</dbReference>
<dbReference type="Gene3D" id="3.20.20.70">
    <property type="entry name" value="Aldolase class I"/>
    <property type="match status" value="1"/>
</dbReference>
<dbReference type="PANTHER" id="PTHR43406">
    <property type="entry name" value="TRYPTOPHAN SYNTHASE, ALPHA CHAIN"/>
    <property type="match status" value="1"/>
</dbReference>
<accession>A0A382GDK2</accession>
<evidence type="ECO:0000256" key="8">
    <source>
        <dbReference type="ARBA" id="ARBA00049047"/>
    </source>
</evidence>
<evidence type="ECO:0000313" key="9">
    <source>
        <dbReference type="EMBL" id="SVB72952.1"/>
    </source>
</evidence>
<keyword evidence="4" id="KW-0028">Amino-acid biosynthesis</keyword>
<reference evidence="9" key="1">
    <citation type="submission" date="2018-05" db="EMBL/GenBank/DDBJ databases">
        <authorList>
            <person name="Lanie J.A."/>
            <person name="Ng W.-L."/>
            <person name="Kazmierczak K.M."/>
            <person name="Andrzejewski T.M."/>
            <person name="Davidsen T.M."/>
            <person name="Wayne K.J."/>
            <person name="Tettelin H."/>
            <person name="Glass J.I."/>
            <person name="Rusch D."/>
            <person name="Podicherti R."/>
            <person name="Tsui H.-C.T."/>
            <person name="Winkler M.E."/>
        </authorList>
    </citation>
    <scope>NUCLEOTIDE SEQUENCE</scope>
</reference>
<feature type="non-terminal residue" evidence="9">
    <location>
        <position position="80"/>
    </location>
</feature>
<sequence>VTGGLGDDWLETTRAVAAAGADVIEIGVPFSDPVMDGPTIQAANDVALDGGATPVGILDALREADVGVPLAVMTYYNIAY</sequence>
<proteinExistence type="predicted"/>
<dbReference type="InterPro" id="IPR018204">
    <property type="entry name" value="Trp_synthase_alpha_AS"/>
</dbReference>
<comment type="catalytic activity">
    <reaction evidence="8">
        <text>(1S,2R)-1-C-(indol-3-yl)glycerol 3-phosphate + L-serine = D-glyceraldehyde 3-phosphate + L-tryptophan + H2O</text>
        <dbReference type="Rhea" id="RHEA:10532"/>
        <dbReference type="ChEBI" id="CHEBI:15377"/>
        <dbReference type="ChEBI" id="CHEBI:33384"/>
        <dbReference type="ChEBI" id="CHEBI:57912"/>
        <dbReference type="ChEBI" id="CHEBI:58866"/>
        <dbReference type="ChEBI" id="CHEBI:59776"/>
        <dbReference type="EC" id="4.2.1.20"/>
    </reaction>
</comment>
<evidence type="ECO:0000256" key="7">
    <source>
        <dbReference type="ARBA" id="ARBA00023239"/>
    </source>
</evidence>
<comment type="pathway">
    <text evidence="1">Amino-acid biosynthesis; L-tryptophan biosynthesis; L-tryptophan from chorismate: step 5/5.</text>
</comment>
<name>A0A382GDK2_9ZZZZ</name>
<dbReference type="InterPro" id="IPR011060">
    <property type="entry name" value="RibuloseP-bd_barrel"/>
</dbReference>
<dbReference type="InterPro" id="IPR002028">
    <property type="entry name" value="Trp_synthase_suA"/>
</dbReference>
<dbReference type="InterPro" id="IPR013785">
    <property type="entry name" value="Aldolase_TIM"/>
</dbReference>
<keyword evidence="6" id="KW-0057">Aromatic amino acid biosynthesis</keyword>